<dbReference type="InterPro" id="IPR017853">
    <property type="entry name" value="GH"/>
</dbReference>
<accession>A0A9X2WHW2</accession>
<keyword evidence="5" id="KW-1185">Reference proteome</keyword>
<dbReference type="SMART" id="SM00641">
    <property type="entry name" value="Glyco_25"/>
    <property type="match status" value="1"/>
</dbReference>
<dbReference type="InterPro" id="IPR002053">
    <property type="entry name" value="Glyco_hydro_25"/>
</dbReference>
<gene>
    <name evidence="4" type="ORF">NYR02_13710</name>
</gene>
<dbReference type="CDD" id="cd00599">
    <property type="entry name" value="GH25_muramidase"/>
    <property type="match status" value="1"/>
</dbReference>
<dbReference type="Proteomes" id="UP001147830">
    <property type="component" value="Unassembled WGS sequence"/>
</dbReference>
<name>A0A9X2WHW2_9GAMM</name>
<dbReference type="PANTHER" id="PTHR34135">
    <property type="entry name" value="LYSOZYME"/>
    <property type="match status" value="1"/>
</dbReference>
<dbReference type="Pfam" id="PF01183">
    <property type="entry name" value="Glyco_hydro_25"/>
    <property type="match status" value="1"/>
</dbReference>
<comment type="caution">
    <text evidence="4">The sequence shown here is derived from an EMBL/GenBank/DDBJ whole genome shotgun (WGS) entry which is preliminary data.</text>
</comment>
<dbReference type="Gene3D" id="3.20.20.80">
    <property type="entry name" value="Glycosidases"/>
    <property type="match status" value="1"/>
</dbReference>
<reference evidence="4" key="2">
    <citation type="submission" date="2022-08" db="EMBL/GenBank/DDBJ databases">
        <authorList>
            <person name="Dong C."/>
        </authorList>
    </citation>
    <scope>NUCLEOTIDE SEQUENCE</scope>
    <source>
        <strain evidence="4">59MF3M-4</strain>
    </source>
</reference>
<proteinExistence type="inferred from homology"/>
<organism evidence="4 5">
    <name type="scientific">Thalassolituus pacificus</name>
    <dbReference type="NCBI Taxonomy" id="2975440"/>
    <lineage>
        <taxon>Bacteria</taxon>
        <taxon>Pseudomonadati</taxon>
        <taxon>Pseudomonadota</taxon>
        <taxon>Gammaproteobacteria</taxon>
        <taxon>Oceanospirillales</taxon>
        <taxon>Oceanospirillaceae</taxon>
        <taxon>Thalassolituus</taxon>
    </lineage>
</organism>
<keyword evidence="2 4" id="KW-0378">Hydrolase</keyword>
<reference evidence="4" key="1">
    <citation type="journal article" date="2022" name="Front. Microbiol.">
        <title>Genome-based taxonomic rearrangement of Oceanobacter-related bacteria including the description of Thalassolituus hydrocarbonoclasticus sp. nov. and Thalassolituus pacificus sp. nov. and emended description of the genus Thalassolituus.</title>
        <authorList>
            <person name="Dong C."/>
            <person name="Wei L."/>
            <person name="Wang J."/>
            <person name="Lai Q."/>
            <person name="Huang Z."/>
            <person name="Shao Z."/>
        </authorList>
    </citation>
    <scope>NUCLEOTIDE SEQUENCE</scope>
    <source>
        <strain evidence="4">59MF3M-4</strain>
    </source>
</reference>
<dbReference type="EMBL" id="JAOANI010000022">
    <property type="protein sequence ID" value="MCT7360072.1"/>
    <property type="molecule type" value="Genomic_DNA"/>
</dbReference>
<dbReference type="PROSITE" id="PS51904">
    <property type="entry name" value="GLYCOSYL_HYDROL_F25_2"/>
    <property type="match status" value="1"/>
</dbReference>
<comment type="similarity">
    <text evidence="1">Belongs to the glycosyl hydrolase 25 family.</text>
</comment>
<keyword evidence="3" id="KW-0326">Glycosidase</keyword>
<evidence type="ECO:0000256" key="1">
    <source>
        <dbReference type="ARBA" id="ARBA00010646"/>
    </source>
</evidence>
<protein>
    <submittedName>
        <fullName evidence="4">Glycoside hydrolase family 25 protein</fullName>
    </submittedName>
</protein>
<dbReference type="GO" id="GO:0016052">
    <property type="term" value="P:carbohydrate catabolic process"/>
    <property type="evidence" value="ECO:0007669"/>
    <property type="project" value="TreeGrafter"/>
</dbReference>
<dbReference type="GO" id="GO:0016998">
    <property type="term" value="P:cell wall macromolecule catabolic process"/>
    <property type="evidence" value="ECO:0007669"/>
    <property type="project" value="InterPro"/>
</dbReference>
<evidence type="ECO:0000313" key="5">
    <source>
        <dbReference type="Proteomes" id="UP001147830"/>
    </source>
</evidence>
<evidence type="ECO:0000256" key="3">
    <source>
        <dbReference type="ARBA" id="ARBA00023295"/>
    </source>
</evidence>
<evidence type="ECO:0000256" key="2">
    <source>
        <dbReference type="ARBA" id="ARBA00022801"/>
    </source>
</evidence>
<dbReference type="GO" id="GO:0003796">
    <property type="term" value="F:lysozyme activity"/>
    <property type="evidence" value="ECO:0007669"/>
    <property type="project" value="InterPro"/>
</dbReference>
<dbReference type="AlphaFoldDB" id="A0A9X2WHW2"/>
<evidence type="ECO:0000313" key="4">
    <source>
        <dbReference type="EMBL" id="MCT7360072.1"/>
    </source>
</evidence>
<dbReference type="InterPro" id="IPR018077">
    <property type="entry name" value="Glyco_hydro_fam25_subgr"/>
</dbReference>
<sequence length="210" mass="22543">MLNAVIDLSHHNQISSFQQIKDAGILAVIHKATQGQSYTDPTFSSHRDAAHGVGLKFGAYHFGTGGDAVGQAEHFLSVAGNDGLLVLDFEDNTQGQSMTLAEAEAFVSHIYSVTGRYPGLYSGNTLREALAAAGITRPEQTVLSNCWLWLARYGAAPVVPSPWSQWTLWQYTDGNVGDEPHTVDGVGPCDREQFNGTAGELATFWAAQCG</sequence>
<dbReference type="GO" id="GO:0009253">
    <property type="term" value="P:peptidoglycan catabolic process"/>
    <property type="evidence" value="ECO:0007669"/>
    <property type="project" value="InterPro"/>
</dbReference>
<dbReference type="PANTHER" id="PTHR34135:SF2">
    <property type="entry name" value="LYSOZYME"/>
    <property type="match status" value="1"/>
</dbReference>
<dbReference type="SUPFAM" id="SSF51445">
    <property type="entry name" value="(Trans)glycosidases"/>
    <property type="match status" value="1"/>
</dbReference>
<dbReference type="RefSeq" id="WP_260976917.1">
    <property type="nucleotide sequence ID" value="NZ_JAOANI010000022.1"/>
</dbReference>